<keyword evidence="2" id="KW-1185">Reference proteome</keyword>
<dbReference type="PANTHER" id="PTHR33995:SF7">
    <property type="entry name" value="BURSICON SUBUNIT ALPHA-RELATED"/>
    <property type="match status" value="1"/>
</dbReference>
<feature type="chain" id="PRO_5027862804" evidence="1">
    <location>
        <begin position="21"/>
        <end position="175"/>
    </location>
</feature>
<dbReference type="PANTHER" id="PTHR33995">
    <property type="entry name" value="PROTEIN CBG18546"/>
    <property type="match status" value="1"/>
</dbReference>
<dbReference type="OrthoDB" id="10078059at2759"/>
<sequence>MALLVLFGVALLLGATKVEDARLSPKQDPKTIEDLWEAEDSVDLAVNEQSRREVLADRIIRCADSEDNIVLSDAASELGHLTPLSCEDDSEGIPLCRECSFLRTLPADYHPRYLVERKCQGKYCLSNEGNCVQQYMEVEVRNIAPDREGEVRLVLVGTACKCLLNENSVFKVFLP</sequence>
<protein>
    <submittedName>
        <fullName evidence="3">Uncharacterized protein LOC109467174</fullName>
    </submittedName>
</protein>
<organism evidence="2 3">
    <name type="scientific">Branchiostoma belcheri</name>
    <name type="common">Amphioxus</name>
    <dbReference type="NCBI Taxonomy" id="7741"/>
    <lineage>
        <taxon>Eukaryota</taxon>
        <taxon>Metazoa</taxon>
        <taxon>Chordata</taxon>
        <taxon>Cephalochordata</taxon>
        <taxon>Leptocardii</taxon>
        <taxon>Amphioxiformes</taxon>
        <taxon>Branchiostomatidae</taxon>
        <taxon>Branchiostoma</taxon>
    </lineage>
</organism>
<evidence type="ECO:0000313" key="2">
    <source>
        <dbReference type="Proteomes" id="UP000515135"/>
    </source>
</evidence>
<accession>A0A6P4YPU2</accession>
<reference evidence="3" key="1">
    <citation type="submission" date="2025-08" db="UniProtKB">
        <authorList>
            <consortium name="RefSeq"/>
        </authorList>
    </citation>
    <scope>IDENTIFICATION</scope>
    <source>
        <tissue evidence="3">Gonad</tissue>
    </source>
</reference>
<feature type="signal peptide" evidence="1">
    <location>
        <begin position="1"/>
        <end position="20"/>
    </location>
</feature>
<name>A0A6P4YPU2_BRABE</name>
<evidence type="ECO:0000313" key="3">
    <source>
        <dbReference type="RefSeq" id="XP_019620677.1"/>
    </source>
</evidence>
<evidence type="ECO:0000256" key="1">
    <source>
        <dbReference type="SAM" id="SignalP"/>
    </source>
</evidence>
<dbReference type="RefSeq" id="XP_019620677.1">
    <property type="nucleotide sequence ID" value="XM_019765118.1"/>
</dbReference>
<dbReference type="GeneID" id="109467174"/>
<dbReference type="AlphaFoldDB" id="A0A6P4YPU2"/>
<proteinExistence type="predicted"/>
<dbReference type="InterPro" id="IPR029034">
    <property type="entry name" value="Cystine-knot_cytokine"/>
</dbReference>
<dbReference type="KEGG" id="bbel:109467174"/>
<dbReference type="Proteomes" id="UP000515135">
    <property type="component" value="Unplaced"/>
</dbReference>
<dbReference type="SUPFAM" id="SSF57501">
    <property type="entry name" value="Cystine-knot cytokines"/>
    <property type="match status" value="1"/>
</dbReference>
<gene>
    <name evidence="3" type="primary">LOC109467174</name>
</gene>
<keyword evidence="1" id="KW-0732">Signal</keyword>